<dbReference type="OrthoDB" id="6127290at2759"/>
<evidence type="ECO:0000313" key="4">
    <source>
        <dbReference type="Proteomes" id="UP000507470"/>
    </source>
</evidence>
<keyword evidence="1" id="KW-0812">Transmembrane</keyword>
<dbReference type="InterPro" id="IPR016187">
    <property type="entry name" value="CTDL_fold"/>
</dbReference>
<organism evidence="3 4">
    <name type="scientific">Mytilus coruscus</name>
    <name type="common">Sea mussel</name>
    <dbReference type="NCBI Taxonomy" id="42192"/>
    <lineage>
        <taxon>Eukaryota</taxon>
        <taxon>Metazoa</taxon>
        <taxon>Spiralia</taxon>
        <taxon>Lophotrochozoa</taxon>
        <taxon>Mollusca</taxon>
        <taxon>Bivalvia</taxon>
        <taxon>Autobranchia</taxon>
        <taxon>Pteriomorphia</taxon>
        <taxon>Mytilida</taxon>
        <taxon>Mytiloidea</taxon>
        <taxon>Mytilidae</taxon>
        <taxon>Mytilinae</taxon>
        <taxon>Mytilus</taxon>
    </lineage>
</organism>
<sequence length="277" mass="29882">MTETRNDTVLKPYKEEDVHRLIFLSVLLGILLLKTSFVSGFALEDPAPETTQIFLLRDNEETTDEGSSGLPGILGLFVLLSIVPSLLGSSSLITGGGGGGGCPAVTCPAGYSKLDDQQISPNCYLFSGRNDARTWHSADAVCTSTNGAHLLVPDSLAEIEALRRKFGIGDNDGDVWTGANDLRSSGNFMFKVNNKQFDFNALPFGVENESDMRGSCVEIELNSDGVWGWDADACTDSENYICELPVVSMQYCWLGAYFDSCLVSLDGLFSGKDKGVK</sequence>
<accession>A0A6J8EWT6</accession>
<protein>
    <recommendedName>
        <fullName evidence="2">C-type lectin domain-containing protein</fullName>
    </recommendedName>
</protein>
<dbReference type="PANTHER" id="PTHR22803">
    <property type="entry name" value="MANNOSE, PHOSPHOLIPASE, LECTIN RECEPTOR RELATED"/>
    <property type="match status" value="1"/>
</dbReference>
<evidence type="ECO:0000313" key="3">
    <source>
        <dbReference type="EMBL" id="CAC5424263.1"/>
    </source>
</evidence>
<dbReference type="PROSITE" id="PS50041">
    <property type="entry name" value="C_TYPE_LECTIN_2"/>
    <property type="match status" value="1"/>
</dbReference>
<dbReference type="EMBL" id="CACVKT020009997">
    <property type="protein sequence ID" value="CAC5424263.1"/>
    <property type="molecule type" value="Genomic_DNA"/>
</dbReference>
<dbReference type="InterPro" id="IPR050111">
    <property type="entry name" value="C-type_lectin/snaclec_domain"/>
</dbReference>
<proteinExistence type="predicted"/>
<dbReference type="Pfam" id="PF00059">
    <property type="entry name" value="Lectin_C"/>
    <property type="match status" value="1"/>
</dbReference>
<feature type="transmembrane region" description="Helical" evidence="1">
    <location>
        <begin position="21"/>
        <end position="43"/>
    </location>
</feature>
<dbReference type="SUPFAM" id="SSF56436">
    <property type="entry name" value="C-type lectin-like"/>
    <property type="match status" value="1"/>
</dbReference>
<dbReference type="InterPro" id="IPR001304">
    <property type="entry name" value="C-type_lectin-like"/>
</dbReference>
<feature type="domain" description="C-type lectin" evidence="2">
    <location>
        <begin position="119"/>
        <end position="243"/>
    </location>
</feature>
<dbReference type="CDD" id="cd00037">
    <property type="entry name" value="CLECT"/>
    <property type="match status" value="1"/>
</dbReference>
<dbReference type="SMART" id="SM00034">
    <property type="entry name" value="CLECT"/>
    <property type="match status" value="1"/>
</dbReference>
<gene>
    <name evidence="3" type="ORF">MCOR_56184</name>
</gene>
<keyword evidence="4" id="KW-1185">Reference proteome</keyword>
<keyword evidence="1" id="KW-1133">Transmembrane helix</keyword>
<dbReference type="InterPro" id="IPR016186">
    <property type="entry name" value="C-type_lectin-like/link_sf"/>
</dbReference>
<name>A0A6J8EWT6_MYTCO</name>
<keyword evidence="1" id="KW-0472">Membrane</keyword>
<reference evidence="3 4" key="1">
    <citation type="submission" date="2020-06" db="EMBL/GenBank/DDBJ databases">
        <authorList>
            <person name="Li R."/>
            <person name="Bekaert M."/>
        </authorList>
    </citation>
    <scope>NUCLEOTIDE SEQUENCE [LARGE SCALE GENOMIC DNA]</scope>
    <source>
        <strain evidence="4">wild</strain>
    </source>
</reference>
<evidence type="ECO:0000259" key="2">
    <source>
        <dbReference type="PROSITE" id="PS50041"/>
    </source>
</evidence>
<dbReference type="Proteomes" id="UP000507470">
    <property type="component" value="Unassembled WGS sequence"/>
</dbReference>
<evidence type="ECO:0000256" key="1">
    <source>
        <dbReference type="SAM" id="Phobius"/>
    </source>
</evidence>
<dbReference type="AlphaFoldDB" id="A0A6J8EWT6"/>
<dbReference type="Gene3D" id="3.10.100.10">
    <property type="entry name" value="Mannose-Binding Protein A, subunit A"/>
    <property type="match status" value="1"/>
</dbReference>